<feature type="region of interest" description="Disordered" evidence="1">
    <location>
        <begin position="1333"/>
        <end position="1352"/>
    </location>
</feature>
<name>A0A6J1FEB1_CUCMO</name>
<evidence type="ECO:0000313" key="3">
    <source>
        <dbReference type="RefSeq" id="XP_022938519.1"/>
    </source>
</evidence>
<feature type="compositionally biased region" description="Basic and acidic residues" evidence="1">
    <location>
        <begin position="744"/>
        <end position="758"/>
    </location>
</feature>
<protein>
    <submittedName>
        <fullName evidence="3 4">Uncharacterized protein LOC111444729 isoform X1</fullName>
    </submittedName>
</protein>
<dbReference type="GeneID" id="111444729"/>
<reference evidence="3 4" key="1">
    <citation type="submission" date="2025-04" db="UniProtKB">
        <authorList>
            <consortium name="RefSeq"/>
        </authorList>
    </citation>
    <scope>IDENTIFICATION</scope>
    <source>
        <tissue evidence="3 4">Young leaves</tissue>
    </source>
</reference>
<dbReference type="Proteomes" id="UP000504609">
    <property type="component" value="Unplaced"/>
</dbReference>
<accession>A0A6J1FEB1</accession>
<evidence type="ECO:0000313" key="2">
    <source>
        <dbReference type="Proteomes" id="UP000504609"/>
    </source>
</evidence>
<feature type="compositionally biased region" description="Polar residues" evidence="1">
    <location>
        <begin position="598"/>
        <end position="622"/>
    </location>
</feature>
<dbReference type="RefSeq" id="XP_022938520.1">
    <property type="nucleotide sequence ID" value="XM_023082752.1"/>
</dbReference>
<feature type="region of interest" description="Disordered" evidence="1">
    <location>
        <begin position="734"/>
        <end position="799"/>
    </location>
</feature>
<dbReference type="RefSeq" id="XP_022938519.1">
    <property type="nucleotide sequence ID" value="XM_023082751.1"/>
</dbReference>
<feature type="region of interest" description="Disordered" evidence="1">
    <location>
        <begin position="834"/>
        <end position="869"/>
    </location>
</feature>
<keyword evidence="2" id="KW-1185">Reference proteome</keyword>
<dbReference type="PANTHER" id="PTHR34536">
    <property type="entry name" value="DENTIN SIALOPHOSPHOPROTEIN-LIKE PROTEIN"/>
    <property type="match status" value="1"/>
</dbReference>
<evidence type="ECO:0000313" key="4">
    <source>
        <dbReference type="RefSeq" id="XP_022938520.1"/>
    </source>
</evidence>
<gene>
    <name evidence="3 4" type="primary">LOC111444729</name>
</gene>
<feature type="region of interest" description="Disordered" evidence="1">
    <location>
        <begin position="1084"/>
        <end position="1139"/>
    </location>
</feature>
<feature type="compositionally biased region" description="Basic and acidic residues" evidence="1">
    <location>
        <begin position="1120"/>
        <end position="1130"/>
    </location>
</feature>
<dbReference type="KEGG" id="cmos:111444729"/>
<sequence>MSTSDYNAIVPIKKRRFPLIQSPPPKEISSLPLVDDSIAKVDEPCVSDGPTVSNSSTITTSEFSEKKISFSEDGKRKSDLCNMNMVQSIIGPSRVEFQENDACSTGCVENKETCMMNENHALVLHEKPEFKLPHSDANSNPGLCAEKESDEIDRKQLDRLEFSTSVAKKEAELSVGSKEHLVPNSVLEGSDLKSLKQINLEPVLLNLSLSKEGSLDQRLTVNVGSSYDGSIQESNRENWDLNTSMEFWEGCSSGDPPEHVPAVQTNTIVTTHRFSTEMVNTDTLPGKLTPLDDSDHLHLSLSSSDHRHVISQEQSSFVKLGFRKTSPSLSSTGRGLQFDDLNGALKVVKPEPFVEASKLESKSDGVNVLGLSDSAIVKREFLQIPNVSDIYIPMNTVKARSVNSELNYESKQEALKTLGGRLDLVAKQVLPEVGSSCPAPMPFVAEMTEAARNSCSTDLITDGDMSNHPELQTPTKEHLNLNVHEGAYRFAGELIDSEMTDVSKDPGSKDFNSPIIKPIAMPRNPSRTNDSIIEANMSSPSELHIPTTGPLNTKVHQAGYGCDGGLVNSVMTDVSKDTCSKDSSSSVIKPVIVEDENQNNPLWRPSTHTNEQCSSLQGGEESSVNDEEKISLSADLLEEDPYSSEYESDGKLDVNEAMDTVDNDVEEDYEDGEVREPTLTTQVESSICETKKVKNFDHADSSNGLPGSDCCSSLVSVKQENKLEILDVKREDNLHSVTSNQSSEQERSKELPVEEHTTRVCLNKANKAKTSAIEDQETSPEKATNGIEESITTVSQSDAEKVKTVDMVRNNNPALPNVEPLNDDDVTDDITRGSKHSRIVSPCKPSTSSLPSKTRSSLARSVLTQTDRERIPDMAHEGEKLHPQGRDEPYRDVFQRFYVNRHQNLSPQTNFSRRRGRFTIRINSVQGEWDFNPTISPGNYSDHQVPPPPYDARRRKYMPAVSDDDIDQNHYKMKPDCPFRSAGDHRGRQILDDEGPLFCHMASRRKSPGRRDGPPPVRGVKMVHRMPRNISPSRCNRERGSELVGPRHGEKFMRTFEDEAMDPLYAHPQPSFEVDRSPFIRDRRNFPIQRKSFQRVDSKSPGRSRGRSPSQWFPSKRKSERFFGHPEMARRSPPPGYRMRSPDQPPQIHGDMPVRRHGFPFPSLPPNDLRDMGSARDHGHMRPGIRSRNRTERMSFRNRRFEDMDPRDNRIESNEYFDGPVHPGQLNELIDDGNDDDRRRFSDRHEHLHQFRPQCNDSDGENYRNDADERARPYRYCTEDEEEFHERGKMREREFDRRVKNQPENLGRRTVIEEHEVEEYRHGHGRQMWNEHHHHHHHHGFEDISRMKRKRI</sequence>
<dbReference type="PANTHER" id="PTHR34536:SF4">
    <property type="entry name" value="BTZ DOMAIN-CONTAINING PROTEIN"/>
    <property type="match status" value="1"/>
</dbReference>
<feature type="region of interest" description="Disordered" evidence="1">
    <location>
        <begin position="594"/>
        <end position="628"/>
    </location>
</feature>
<feature type="compositionally biased region" description="Low complexity" evidence="1">
    <location>
        <begin position="1101"/>
        <end position="1110"/>
    </location>
</feature>
<proteinExistence type="predicted"/>
<feature type="compositionally biased region" description="Low complexity" evidence="1">
    <location>
        <begin position="841"/>
        <end position="858"/>
    </location>
</feature>
<feature type="region of interest" description="Disordered" evidence="1">
    <location>
        <begin position="501"/>
        <end position="527"/>
    </location>
</feature>
<organism evidence="2 3">
    <name type="scientific">Cucurbita moschata</name>
    <name type="common">Winter crookneck squash</name>
    <name type="synonym">Cucurbita pepo var. moschata</name>
    <dbReference type="NCBI Taxonomy" id="3662"/>
    <lineage>
        <taxon>Eukaryota</taxon>
        <taxon>Viridiplantae</taxon>
        <taxon>Streptophyta</taxon>
        <taxon>Embryophyta</taxon>
        <taxon>Tracheophyta</taxon>
        <taxon>Spermatophyta</taxon>
        <taxon>Magnoliopsida</taxon>
        <taxon>eudicotyledons</taxon>
        <taxon>Gunneridae</taxon>
        <taxon>Pentapetalae</taxon>
        <taxon>rosids</taxon>
        <taxon>fabids</taxon>
        <taxon>Cucurbitales</taxon>
        <taxon>Cucurbitaceae</taxon>
        <taxon>Cucurbiteae</taxon>
        <taxon>Cucurbita</taxon>
    </lineage>
</organism>
<evidence type="ECO:0000256" key="1">
    <source>
        <dbReference type="SAM" id="MobiDB-lite"/>
    </source>
</evidence>